<dbReference type="FunCoup" id="A0A6P8NM14">
    <property type="interactions" value="126"/>
</dbReference>
<dbReference type="PROSITE" id="PS50222">
    <property type="entry name" value="EF_HAND_2"/>
    <property type="match status" value="1"/>
</dbReference>
<dbReference type="PANTHER" id="PTHR46788:SF1">
    <property type="entry name" value="EF-HAND CALCIUM-BINDING DOMAIN-CONTAINING PROTEIN 5"/>
    <property type="match status" value="1"/>
</dbReference>
<accession>A0A6P8NM14</accession>
<dbReference type="InParanoid" id="A0A6P8NM14"/>
<proteinExistence type="predicted"/>
<protein>
    <submittedName>
        <fullName evidence="5">EF-hand calcium-binding domain-containing protein 5 isoform X1</fullName>
    </submittedName>
</protein>
<feature type="coiled-coil region" evidence="1">
    <location>
        <begin position="180"/>
        <end position="210"/>
    </location>
</feature>
<feature type="compositionally biased region" description="Polar residues" evidence="2">
    <location>
        <begin position="532"/>
        <end position="541"/>
    </location>
</feature>
<keyword evidence="1" id="KW-0175">Coiled coil</keyword>
<name>A0A6P8NM14_GEOSA</name>
<dbReference type="Gene3D" id="1.20.920.60">
    <property type="match status" value="1"/>
</dbReference>
<organism evidence="4 5">
    <name type="scientific">Geotrypetes seraphini</name>
    <name type="common">Gaboon caecilian</name>
    <name type="synonym">Caecilia seraphini</name>
    <dbReference type="NCBI Taxonomy" id="260995"/>
    <lineage>
        <taxon>Eukaryota</taxon>
        <taxon>Metazoa</taxon>
        <taxon>Chordata</taxon>
        <taxon>Craniata</taxon>
        <taxon>Vertebrata</taxon>
        <taxon>Euteleostomi</taxon>
        <taxon>Amphibia</taxon>
        <taxon>Gymnophiona</taxon>
        <taxon>Geotrypetes</taxon>
    </lineage>
</organism>
<evidence type="ECO:0000256" key="2">
    <source>
        <dbReference type="SAM" id="MobiDB-lite"/>
    </source>
</evidence>
<feature type="compositionally biased region" description="Basic and acidic residues" evidence="2">
    <location>
        <begin position="371"/>
        <end position="387"/>
    </location>
</feature>
<dbReference type="GeneID" id="117348776"/>
<dbReference type="KEGG" id="gsh:117348776"/>
<feature type="compositionally biased region" description="Basic and acidic residues" evidence="2">
    <location>
        <begin position="1"/>
        <end position="19"/>
    </location>
</feature>
<feature type="region of interest" description="Disordered" evidence="2">
    <location>
        <begin position="1"/>
        <end position="27"/>
    </location>
</feature>
<feature type="domain" description="EF-hand" evidence="3">
    <location>
        <begin position="706"/>
        <end position="741"/>
    </location>
</feature>
<evidence type="ECO:0000256" key="1">
    <source>
        <dbReference type="SAM" id="Coils"/>
    </source>
</evidence>
<reference evidence="5" key="1">
    <citation type="submission" date="2025-08" db="UniProtKB">
        <authorList>
            <consortium name="RefSeq"/>
        </authorList>
    </citation>
    <scope>IDENTIFICATION</scope>
</reference>
<dbReference type="PANTHER" id="PTHR46788">
    <property type="entry name" value="EF-HAND CALCIUM-BINDING DOMAIN-CONTAINING PROTEIN 5"/>
    <property type="match status" value="1"/>
</dbReference>
<feature type="region of interest" description="Disordered" evidence="2">
    <location>
        <begin position="371"/>
        <end position="553"/>
    </location>
</feature>
<dbReference type="CTD" id="374786"/>
<evidence type="ECO:0000313" key="4">
    <source>
        <dbReference type="Proteomes" id="UP000515159"/>
    </source>
</evidence>
<dbReference type="OrthoDB" id="199400at2759"/>
<dbReference type="GO" id="GO:0005509">
    <property type="term" value="F:calcium ion binding"/>
    <property type="evidence" value="ECO:0007669"/>
    <property type="project" value="InterPro"/>
</dbReference>
<feature type="compositionally biased region" description="Polar residues" evidence="2">
    <location>
        <begin position="489"/>
        <end position="509"/>
    </location>
</feature>
<dbReference type="Proteomes" id="UP000515159">
    <property type="component" value="Chromosome 15"/>
</dbReference>
<evidence type="ECO:0000259" key="3">
    <source>
        <dbReference type="PROSITE" id="PS50222"/>
    </source>
</evidence>
<dbReference type="CDD" id="cd22968">
    <property type="entry name" value="DD_EFCAB5"/>
    <property type="match status" value="1"/>
</dbReference>
<feature type="compositionally biased region" description="Polar residues" evidence="2">
    <location>
        <begin position="388"/>
        <end position="408"/>
    </location>
</feature>
<feature type="compositionally biased region" description="Polar residues" evidence="2">
    <location>
        <begin position="431"/>
        <end position="440"/>
    </location>
</feature>
<dbReference type="SUPFAM" id="SSF55781">
    <property type="entry name" value="GAF domain-like"/>
    <property type="match status" value="1"/>
</dbReference>
<gene>
    <name evidence="5" type="primary">EFCAB5</name>
</gene>
<evidence type="ECO:0000313" key="5">
    <source>
        <dbReference type="RefSeq" id="XP_033777127.1"/>
    </source>
</evidence>
<feature type="compositionally biased region" description="Basic and acidic residues" evidence="2">
    <location>
        <begin position="470"/>
        <end position="488"/>
    </location>
</feature>
<keyword evidence="4" id="KW-1185">Reference proteome</keyword>
<dbReference type="RefSeq" id="XP_033777127.1">
    <property type="nucleotide sequence ID" value="XM_033921236.1"/>
</dbReference>
<dbReference type="InterPro" id="IPR002048">
    <property type="entry name" value="EF_hand_dom"/>
</dbReference>
<sequence>MAHHQRETEQTRKVHDNRNDTAMAESSVFTQKQDGLWKAAFFEKVQQRVLNMQQNSLEKMDIRKEKDEKANKKDPPDVVAKEWLNEDKLTVDTRVYLLEKLMPTVIPGIEKLLKEVETRKLLEKEGGQLKFNPLNFLGQYLMRNNPQFHYCSQPSPYVRGMQQVIQSLKSLTQKVKLSRLTQLKEKIKETQQLREETERIETELRNKKKEALGLQFQDWTLDVTGRIPLPIIQSALTSFQDIVFQNLPDSTQAIYAREIEIINNWEQKLNGEEFVEYLYSYIKELSTEMLEEFLHHLSQCADGFQKTVQRDMWRRLFTNLFKTCDRGQMGFLDRPRILTLLENFYDSNNMDEDGWRFRDPRQWPVIELAEGHRADVSSQSDDGKKATTQDVNSDLGATNSGKSSPQVQEKSEEEESPQDGAGNVIIPEVNQDGQNTSTDTETNRPERSDQSLGDEATIAEQKAGSVTELAEGHRADDSSQSDDGKKATTQDVNSDLGATNSGKSSPQVQEKSEEEESPQDGAGNVIIPEVNQDGQNTSTDTETNRPEISDQSLGDEATIAEQKAASATEVLVEHDSTHRSSIDLFKDMDETVWSGDLLTSDLAHKYNLYEQKIQDEWNIMNSKFKDLQPLITDLDSQGPSRAASAFSRSTLNLPQFLQLMETFVGEEASQSAVEKLVTYIKKNYVETEEERHQHQENVQNASLRAHRKLVVTALFQKLDNDGCGFVHLNELEAQLLKYKDGSESNAIMKGRDHLLFPPGQSGELRLSAKTFQHYIESIVKELSDEHEMGFENLVAYLTSSTEKTKTERLRGSARRKWLHQILQAAENSAGNLEPVYRAVFMALNKDAEAHGNNKRISASIGLLEKDPQQGDESEVQLRYVACTSEDAPYVLNKTLHIDMQGVSFTAINEGRPIHAPQVQYHGSVHFWNMERPEEERKGSLLVMPLQDIINRTFGTLTIDTMRDTQERTIFYTHEISFYQGVCNVFSTAYHHVRNRQNVLQLVASALAWIYNRAPTIHTVTTYMMEPGLEKTDDYVLRKMMTTDNNTGMSEIHSNPATLHRKDNLFRDYLFKCADSSEAVTTDAYGERHIVVPLREPTGRALGVIDISTGQCRELPDHEMQDLQKMLQMLQGACSGILEESSGETQRIFILEAEQIGENKRVGLLFHRFMLQDLRECVQKLDLQSFAELKSYKKPPALVHDILKAVLLLFCPQWAGTSEIESWSQCKLKVNNDLIRKISCFDPTARSVDIQPELLAKYIKGIQRGAVWKHGSIPAEYLYNWVFTCLSLMELTAQLRATQQASLITLPSDSSLFENEQTSTNGDPSSS</sequence>